<evidence type="ECO:0000313" key="2">
    <source>
        <dbReference type="EMBL" id="KAK1354611.1"/>
    </source>
</evidence>
<sequence>MEKTRGDFRHRNKEIVQLISDIGIISMREKENDKKMEVREKIQTHLRRVEEETKRLVSEITEMGSGSVATNDHSEKKLEAEEERNEVHSISSNNEVENEKEIEAADLKDGLKIDGLRRSKRFVKEPVSVEDHVKDTKAKGKGKKRV</sequence>
<gene>
    <name evidence="2" type="ORF">POM88_047867</name>
</gene>
<keyword evidence="3" id="KW-1185">Reference proteome</keyword>
<dbReference type="Pfam" id="PF04949">
    <property type="entry name" value="Transcrip_act"/>
    <property type="match status" value="1"/>
</dbReference>
<protein>
    <submittedName>
        <fullName evidence="2">Uncharacterized protein</fullName>
    </submittedName>
</protein>
<feature type="region of interest" description="Disordered" evidence="1">
    <location>
        <begin position="60"/>
        <end position="108"/>
    </location>
</feature>
<evidence type="ECO:0000313" key="3">
    <source>
        <dbReference type="Proteomes" id="UP001237642"/>
    </source>
</evidence>
<dbReference type="Proteomes" id="UP001237642">
    <property type="component" value="Unassembled WGS sequence"/>
</dbReference>
<feature type="region of interest" description="Disordered" evidence="1">
    <location>
        <begin position="124"/>
        <end position="146"/>
    </location>
</feature>
<organism evidence="2 3">
    <name type="scientific">Heracleum sosnowskyi</name>
    <dbReference type="NCBI Taxonomy" id="360622"/>
    <lineage>
        <taxon>Eukaryota</taxon>
        <taxon>Viridiplantae</taxon>
        <taxon>Streptophyta</taxon>
        <taxon>Embryophyta</taxon>
        <taxon>Tracheophyta</taxon>
        <taxon>Spermatophyta</taxon>
        <taxon>Magnoliopsida</taxon>
        <taxon>eudicotyledons</taxon>
        <taxon>Gunneridae</taxon>
        <taxon>Pentapetalae</taxon>
        <taxon>asterids</taxon>
        <taxon>campanulids</taxon>
        <taxon>Apiales</taxon>
        <taxon>Apiaceae</taxon>
        <taxon>Apioideae</taxon>
        <taxon>apioid superclade</taxon>
        <taxon>Tordylieae</taxon>
        <taxon>Tordyliinae</taxon>
        <taxon>Heracleum</taxon>
    </lineage>
</organism>
<dbReference type="EMBL" id="JAUIZM010000011">
    <property type="protein sequence ID" value="KAK1354611.1"/>
    <property type="molecule type" value="Genomic_DNA"/>
</dbReference>
<reference evidence="2" key="2">
    <citation type="submission" date="2023-05" db="EMBL/GenBank/DDBJ databases">
        <authorList>
            <person name="Schelkunov M.I."/>
        </authorList>
    </citation>
    <scope>NUCLEOTIDE SEQUENCE</scope>
    <source>
        <strain evidence="2">Hsosn_3</strain>
        <tissue evidence="2">Leaf</tissue>
    </source>
</reference>
<feature type="compositionally biased region" description="Basic and acidic residues" evidence="1">
    <location>
        <begin position="124"/>
        <end position="138"/>
    </location>
</feature>
<accession>A0AAD8GV62</accession>
<name>A0AAD8GV62_9APIA</name>
<dbReference type="AlphaFoldDB" id="A0AAD8GV62"/>
<dbReference type="InterPro" id="IPR007033">
    <property type="entry name" value="GORAB"/>
</dbReference>
<evidence type="ECO:0000256" key="1">
    <source>
        <dbReference type="SAM" id="MobiDB-lite"/>
    </source>
</evidence>
<feature type="compositionally biased region" description="Basic and acidic residues" evidence="1">
    <location>
        <begin position="97"/>
        <end position="108"/>
    </location>
</feature>
<comment type="caution">
    <text evidence="2">The sequence shown here is derived from an EMBL/GenBank/DDBJ whole genome shotgun (WGS) entry which is preliminary data.</text>
</comment>
<proteinExistence type="predicted"/>
<reference evidence="2" key="1">
    <citation type="submission" date="2023-02" db="EMBL/GenBank/DDBJ databases">
        <title>Genome of toxic invasive species Heracleum sosnowskyi carries increased number of genes despite the absence of recent whole-genome duplications.</title>
        <authorList>
            <person name="Schelkunov M."/>
            <person name="Shtratnikova V."/>
            <person name="Makarenko M."/>
            <person name="Klepikova A."/>
            <person name="Omelchenko D."/>
            <person name="Novikova G."/>
            <person name="Obukhova E."/>
            <person name="Bogdanov V."/>
            <person name="Penin A."/>
            <person name="Logacheva M."/>
        </authorList>
    </citation>
    <scope>NUCLEOTIDE SEQUENCE</scope>
    <source>
        <strain evidence="2">Hsosn_3</strain>
        <tissue evidence="2">Leaf</tissue>
    </source>
</reference>